<dbReference type="InterPro" id="IPR019758">
    <property type="entry name" value="Pept_S26A_signal_pept_1_CS"/>
</dbReference>
<evidence type="ECO:0000256" key="2">
    <source>
        <dbReference type="ARBA" id="ARBA00009370"/>
    </source>
</evidence>
<dbReference type="GO" id="GO:0004252">
    <property type="term" value="F:serine-type endopeptidase activity"/>
    <property type="evidence" value="ECO:0007669"/>
    <property type="project" value="InterPro"/>
</dbReference>
<dbReference type="PANTHER" id="PTHR43390">
    <property type="entry name" value="SIGNAL PEPTIDASE I"/>
    <property type="match status" value="1"/>
</dbReference>
<dbReference type="InterPro" id="IPR019757">
    <property type="entry name" value="Pept_S26A_signal_pept_1_Lys-AS"/>
</dbReference>
<reference evidence="7" key="1">
    <citation type="submission" date="2018-05" db="EMBL/GenBank/DDBJ databases">
        <authorList>
            <person name="Lanie J.A."/>
            <person name="Ng W.-L."/>
            <person name="Kazmierczak K.M."/>
            <person name="Andrzejewski T.M."/>
            <person name="Davidsen T.M."/>
            <person name="Wayne K.J."/>
            <person name="Tettelin H."/>
            <person name="Glass J.I."/>
            <person name="Rusch D."/>
            <person name="Podicherti R."/>
            <person name="Tsui H.-C.T."/>
            <person name="Winkler M.E."/>
        </authorList>
    </citation>
    <scope>NUCLEOTIDE SEQUENCE</scope>
</reference>
<protein>
    <recommendedName>
        <fullName evidence="3">signal peptidase I</fullName>
        <ecNumber evidence="3">3.4.21.89</ecNumber>
    </recommendedName>
</protein>
<feature type="transmembrane region" description="Helical" evidence="5">
    <location>
        <begin position="12"/>
        <end position="34"/>
    </location>
</feature>
<evidence type="ECO:0000256" key="1">
    <source>
        <dbReference type="ARBA" id="ARBA00000677"/>
    </source>
</evidence>
<dbReference type="SUPFAM" id="SSF51306">
    <property type="entry name" value="LexA/Signal peptidase"/>
    <property type="match status" value="1"/>
</dbReference>
<name>A0A382M7H3_9ZZZZ</name>
<dbReference type="InterPro" id="IPR000223">
    <property type="entry name" value="Pept_S26A_signal_pept_1"/>
</dbReference>
<organism evidence="7">
    <name type="scientific">marine metagenome</name>
    <dbReference type="NCBI Taxonomy" id="408172"/>
    <lineage>
        <taxon>unclassified sequences</taxon>
        <taxon>metagenomes</taxon>
        <taxon>ecological metagenomes</taxon>
    </lineage>
</organism>
<dbReference type="PRINTS" id="PR00727">
    <property type="entry name" value="LEADERPTASE"/>
</dbReference>
<dbReference type="PANTHER" id="PTHR43390:SF1">
    <property type="entry name" value="CHLOROPLAST PROCESSING PEPTIDASE"/>
    <property type="match status" value="1"/>
</dbReference>
<dbReference type="GO" id="GO:0009003">
    <property type="term" value="F:signal peptidase activity"/>
    <property type="evidence" value="ECO:0007669"/>
    <property type="project" value="UniProtKB-EC"/>
</dbReference>
<dbReference type="NCBIfam" id="TIGR02227">
    <property type="entry name" value="sigpep_I_bact"/>
    <property type="match status" value="1"/>
</dbReference>
<dbReference type="AlphaFoldDB" id="A0A382M7H3"/>
<dbReference type="GO" id="GO:0006465">
    <property type="term" value="P:signal peptide processing"/>
    <property type="evidence" value="ECO:0007669"/>
    <property type="project" value="InterPro"/>
</dbReference>
<dbReference type="Pfam" id="PF10502">
    <property type="entry name" value="Peptidase_S26"/>
    <property type="match status" value="1"/>
</dbReference>
<dbReference type="EC" id="3.4.21.89" evidence="3"/>
<feature type="domain" description="Peptidase S26" evidence="6">
    <location>
        <begin position="10"/>
        <end position="215"/>
    </location>
</feature>
<evidence type="ECO:0000256" key="3">
    <source>
        <dbReference type="ARBA" id="ARBA00013208"/>
    </source>
</evidence>
<dbReference type="Gene3D" id="2.10.109.10">
    <property type="entry name" value="Umud Fragment, subunit A"/>
    <property type="match status" value="1"/>
</dbReference>
<dbReference type="PROSITE" id="PS00760">
    <property type="entry name" value="SPASE_I_2"/>
    <property type="match status" value="1"/>
</dbReference>
<dbReference type="GO" id="GO:0016020">
    <property type="term" value="C:membrane"/>
    <property type="evidence" value="ECO:0007669"/>
    <property type="project" value="InterPro"/>
</dbReference>
<keyword evidence="4" id="KW-0378">Hydrolase</keyword>
<dbReference type="InterPro" id="IPR019533">
    <property type="entry name" value="Peptidase_S26"/>
</dbReference>
<keyword evidence="5" id="KW-1133">Transmembrane helix</keyword>
<dbReference type="EMBL" id="UINC01091124">
    <property type="protein sequence ID" value="SVC43647.1"/>
    <property type="molecule type" value="Genomic_DNA"/>
</dbReference>
<evidence type="ECO:0000256" key="4">
    <source>
        <dbReference type="ARBA" id="ARBA00022801"/>
    </source>
</evidence>
<keyword evidence="5" id="KW-0812">Transmembrane</keyword>
<evidence type="ECO:0000259" key="6">
    <source>
        <dbReference type="Pfam" id="PF10502"/>
    </source>
</evidence>
<gene>
    <name evidence="7" type="ORF">METZ01_LOCUS296501</name>
</gene>
<proteinExistence type="inferred from homology"/>
<keyword evidence="5" id="KW-0472">Membrane</keyword>
<dbReference type="InterPro" id="IPR036286">
    <property type="entry name" value="LexA/Signal_pep-like_sf"/>
</dbReference>
<dbReference type="CDD" id="cd06530">
    <property type="entry name" value="S26_SPase_I"/>
    <property type="match status" value="1"/>
</dbReference>
<accession>A0A382M7H3</accession>
<evidence type="ECO:0000256" key="5">
    <source>
        <dbReference type="SAM" id="Phobius"/>
    </source>
</evidence>
<comment type="catalytic activity">
    <reaction evidence="1">
        <text>Cleavage of hydrophobic, N-terminal signal or leader sequences from secreted and periplasmic proteins.</text>
        <dbReference type="EC" id="3.4.21.89"/>
    </reaction>
</comment>
<dbReference type="PROSITE" id="PS00761">
    <property type="entry name" value="SPASE_I_3"/>
    <property type="match status" value="1"/>
</dbReference>
<comment type="similarity">
    <text evidence="2">Belongs to the peptidase S26 family.</text>
</comment>
<evidence type="ECO:0000313" key="7">
    <source>
        <dbReference type="EMBL" id="SVC43647.1"/>
    </source>
</evidence>
<sequence>MNLDKNFFKENIKTIIYALLIAIFIRSIFFQPFYIPSSSMEPNLLIGDRLFVSKYTYGYSRHSFPFSPNLFNGRIMFQNPERGDVVVFKTPTDNRTDYIKRLIGLPGDTIQFINGDVYLNSNQILKTKINKSSKIYCGNAILETKTFEEKLPNGKKYIAVYSKNNSFQNSDKFKVPKDHYFFLGDNRDCSKDSRYLGSVGYVSKDNLIGKARILFFSSDYRIGSIFKFWKWKSIMRFNRFFKIIK</sequence>